<dbReference type="RefSeq" id="WP_129190959.1">
    <property type="nucleotide sequence ID" value="NZ_CP035491.1"/>
</dbReference>
<dbReference type="AlphaFoldDB" id="A0A4P6FHZ3"/>
<dbReference type="KEGG" id="agf:ET445_09670"/>
<reference evidence="1 2" key="1">
    <citation type="submission" date="2019-01" db="EMBL/GenBank/DDBJ databases">
        <title>Genome sequencing of strain FW100M-8.</title>
        <authorList>
            <person name="Heo J."/>
            <person name="Kim S.-J."/>
            <person name="Kim J.-S."/>
            <person name="Hong S.-B."/>
            <person name="Kwon S.-W."/>
        </authorList>
    </citation>
    <scope>NUCLEOTIDE SEQUENCE [LARGE SCALE GENOMIC DNA]</scope>
    <source>
        <strain evidence="1 2">FW100M-8</strain>
    </source>
</reference>
<name>A0A4P6FHZ3_9MICO</name>
<proteinExistence type="predicted"/>
<dbReference type="EMBL" id="CP035491">
    <property type="protein sequence ID" value="QAY73567.1"/>
    <property type="molecule type" value="Genomic_DNA"/>
</dbReference>
<protein>
    <submittedName>
        <fullName evidence="1">Uncharacterized protein</fullName>
    </submittedName>
</protein>
<evidence type="ECO:0000313" key="1">
    <source>
        <dbReference type="EMBL" id="QAY73567.1"/>
    </source>
</evidence>
<sequence length="152" mass="15403">MSTQRTVRRLLTVLAGAAVTTTLLTGCFGNPIGDLVSGGAEKAIEDATGGDVSLGGDLPEGFPKDEVPLVDGEILFAAGNDAEGETGWLVTVKATGADPVADAVAKLEAAGYTEPTDVGVTVEGFAMRTNGTWNVLVTGDTDGLAYTITSVQ</sequence>
<evidence type="ECO:0000313" key="2">
    <source>
        <dbReference type="Proteomes" id="UP000291259"/>
    </source>
</evidence>
<accession>A0A4P6FHZ3</accession>
<dbReference type="OrthoDB" id="5123533at2"/>
<keyword evidence="2" id="KW-1185">Reference proteome</keyword>
<dbReference type="PROSITE" id="PS51257">
    <property type="entry name" value="PROKAR_LIPOPROTEIN"/>
    <property type="match status" value="1"/>
</dbReference>
<dbReference type="Proteomes" id="UP000291259">
    <property type="component" value="Chromosome"/>
</dbReference>
<organism evidence="1 2">
    <name type="scientific">Agromyces protaetiae</name>
    <dbReference type="NCBI Taxonomy" id="2509455"/>
    <lineage>
        <taxon>Bacteria</taxon>
        <taxon>Bacillati</taxon>
        <taxon>Actinomycetota</taxon>
        <taxon>Actinomycetes</taxon>
        <taxon>Micrococcales</taxon>
        <taxon>Microbacteriaceae</taxon>
        <taxon>Agromyces</taxon>
    </lineage>
</organism>
<gene>
    <name evidence="1" type="ORF">ET445_09670</name>
</gene>